<accession>A0A0G4IC88</accession>
<dbReference type="InterPro" id="IPR042098">
    <property type="entry name" value="TauD-like_sf"/>
</dbReference>
<dbReference type="GO" id="GO:0016491">
    <property type="term" value="F:oxidoreductase activity"/>
    <property type="evidence" value="ECO:0007669"/>
    <property type="project" value="UniProtKB-KW"/>
</dbReference>
<evidence type="ECO:0000256" key="2">
    <source>
        <dbReference type="SAM" id="MobiDB-lite"/>
    </source>
</evidence>
<dbReference type="PhylomeDB" id="A0A0G4IC88"/>
<evidence type="ECO:0000259" key="3">
    <source>
        <dbReference type="Pfam" id="PF02668"/>
    </source>
</evidence>
<feature type="compositionally biased region" description="Basic and acidic residues" evidence="2">
    <location>
        <begin position="603"/>
        <end position="625"/>
    </location>
</feature>
<keyword evidence="1" id="KW-0560">Oxidoreductase</keyword>
<protein>
    <recommendedName>
        <fullName evidence="3">TauD/TfdA-like domain-containing protein</fullName>
    </recommendedName>
</protein>
<feature type="domain" description="TauD/TfdA-like" evidence="3">
    <location>
        <begin position="580"/>
        <end position="781"/>
    </location>
</feature>
<dbReference type="AlphaFoldDB" id="A0A0G4IC88"/>
<organism evidence="4">
    <name type="scientific">Chromera velia CCMP2878</name>
    <dbReference type="NCBI Taxonomy" id="1169474"/>
    <lineage>
        <taxon>Eukaryota</taxon>
        <taxon>Sar</taxon>
        <taxon>Alveolata</taxon>
        <taxon>Colpodellida</taxon>
        <taxon>Chromeraceae</taxon>
        <taxon>Chromera</taxon>
    </lineage>
</organism>
<evidence type="ECO:0000256" key="1">
    <source>
        <dbReference type="ARBA" id="ARBA00023002"/>
    </source>
</evidence>
<gene>
    <name evidence="4" type="ORF">Cvel_2267</name>
</gene>
<name>A0A0G4IC88_9ALVE</name>
<dbReference type="Gene3D" id="3.60.130.10">
    <property type="entry name" value="Clavaminate synthase-like"/>
    <property type="match status" value="1"/>
</dbReference>
<dbReference type="Pfam" id="PF02668">
    <property type="entry name" value="TauD"/>
    <property type="match status" value="1"/>
</dbReference>
<feature type="region of interest" description="Disordered" evidence="2">
    <location>
        <begin position="602"/>
        <end position="625"/>
    </location>
</feature>
<evidence type="ECO:0000313" key="4">
    <source>
        <dbReference type="EMBL" id="CEM54821.1"/>
    </source>
</evidence>
<dbReference type="VEuPathDB" id="CryptoDB:Cvel_2267"/>
<proteinExistence type="predicted"/>
<reference evidence="4" key="1">
    <citation type="submission" date="2014-11" db="EMBL/GenBank/DDBJ databases">
        <authorList>
            <person name="Otto D Thomas"/>
            <person name="Naeem Raeece"/>
        </authorList>
    </citation>
    <scope>NUCLEOTIDE SEQUENCE</scope>
</reference>
<dbReference type="InterPro" id="IPR003819">
    <property type="entry name" value="TauD/TfdA-like"/>
</dbReference>
<sequence>MSFAVSSTPSPQHPQSASCCCGMQLTPSNQETLCVVKATADHIKTCEALRPSGLFEVLPEKYMSPYPFGLSVSVAKTLQQNVEVMSEALRKAVSLYSQPGFSPLKERLRSVVPLCSKIENILGNLKKPFELGSWRPDFLLVSQNTKHLSTPQLSFKSAASVHSSLLPSALLQTPEGCPLICEINARFSFNGYYQTAKMSGAYQHMDHLHHLPGLPLRQHQSIEASFASFFDPQEPVVVLIGKEKGWDVHLFKKTMEAQGRDVRFAVPSDLSIDAQGRLQDNVGPITQAALELHQFELLGLSDEILSALASLPRCLNDLRSIFLVHDKRMLAALYDEEIAVGLVGLSKAKRLRDALVPSYALSVCPSDVFDQAQSERVGWVIKAPLLGKGADMLFGRSCAVEEWVERLHEGRESTGDVLQPFIPQAAFPIVAFVGGEWGVVDMHVVGLVQCFGRRYLGFGMWRASPVGCDVVNLAGGRGTIMLPVLLPAPWALSPPSCAGKRAGETLGRRVYGIPDSVCERVRELASDEEEETVACAVRACVERNGVCVVDCSEWLSAASAGREGGEGGQEFDDAVNARMTRFVRRLGPLNLHNSDASSAVWDVRPKQTGKEGKREETGAPARSKTDKPFPMHTDCCFEEAPPRYIGLFVVHPDEKGGGLSSLIHGDALRMHLSRKTLETLHSSKFRFRVAPEFGKDTDRDWVEGRVLSSHGLWRYRSEVVIRSDCTEAELAALDELDAALENPSLTLSFMMPEGALVVLDNAGWFHARSKVLDQDRWLKRIRFHHPDEATAQTEFKRRFGRENSLYRQVRIRTVPSQRFCFPPTHPTLMGGGGFEDTLQMELEGTFGWGSQLFGGAEREISGEGSVSTCA</sequence>
<dbReference type="SUPFAM" id="SSF51197">
    <property type="entry name" value="Clavaminate synthase-like"/>
    <property type="match status" value="1"/>
</dbReference>
<dbReference type="EMBL" id="CDMZ01005820">
    <property type="protein sequence ID" value="CEM54821.1"/>
    <property type="molecule type" value="Genomic_DNA"/>
</dbReference>